<feature type="transmembrane region" description="Helical" evidence="9">
    <location>
        <begin position="152"/>
        <end position="175"/>
    </location>
</feature>
<evidence type="ECO:0000256" key="1">
    <source>
        <dbReference type="ARBA" id="ARBA00004141"/>
    </source>
</evidence>
<protein>
    <recommendedName>
        <fullName evidence="10">Wax synthase domain-containing protein</fullName>
    </recommendedName>
</protein>
<sequence length="394" mass="44254">MANWGLSQELRNVAASSACLVAVYLGFPKLPRGWPRLVFLLPALVVFALVPFSIRSHILRSTLSFLLLWVCPAKLLLRCWDIVIDYPIQGFLYFCLTSVLPVNVKGRSIPTDETWYRTSLFFHLLHLFGLFATLNALWFMEGTSGWFDHASYCLLVYFGAEGILGILSELASLLLSVEVHPLFNNPFSASSLSDFWGRRWNLFVSSLIRETVYNPILIALSGGRQQYGAKVSSSCSDISKGNFRPERDICRLNSGVEGYAAANSLMPENDVRHFSPSTLQARAVAMFLSFLASGLMHELIFCAITQKAATWEVTCFFVLHGVASILEVFVRRKFLVRKILPKPIAIFCTLGFVFFSAAWLFMPPIIRSGIDLQLIAEFRQVQDVIVGLLTRQTN</sequence>
<feature type="domain" description="Wax synthase" evidence="10">
    <location>
        <begin position="276"/>
        <end position="318"/>
    </location>
</feature>
<comment type="similarity">
    <text evidence="3">Belongs to the wax synthase family.</text>
</comment>
<evidence type="ECO:0000256" key="3">
    <source>
        <dbReference type="ARBA" id="ARBA00007282"/>
    </source>
</evidence>
<evidence type="ECO:0000256" key="8">
    <source>
        <dbReference type="ARBA" id="ARBA00023315"/>
    </source>
</evidence>
<evidence type="ECO:0000256" key="6">
    <source>
        <dbReference type="ARBA" id="ARBA00022989"/>
    </source>
</evidence>
<dbReference type="GO" id="GO:0016020">
    <property type="term" value="C:membrane"/>
    <property type="evidence" value="ECO:0007669"/>
    <property type="project" value="UniProtKB-SubCell"/>
</dbReference>
<keyword evidence="6 9" id="KW-1133">Transmembrane helix</keyword>
<evidence type="ECO:0000313" key="11">
    <source>
        <dbReference type="EMBL" id="KAH7425443.1"/>
    </source>
</evidence>
<dbReference type="PANTHER" id="PTHR31595:SF57">
    <property type="entry name" value="OS04G0481900 PROTEIN"/>
    <property type="match status" value="1"/>
</dbReference>
<dbReference type="AlphaFoldDB" id="A0A8T2TUV4"/>
<comment type="caution">
    <text evidence="11">The sequence shown here is derived from an EMBL/GenBank/DDBJ whole genome shotgun (WGS) entry which is preliminary data.</text>
</comment>
<feature type="domain" description="Wax synthase" evidence="10">
    <location>
        <begin position="180"/>
        <end position="221"/>
    </location>
</feature>
<dbReference type="OMA" id="FYVTHEM"/>
<dbReference type="InterPro" id="IPR032805">
    <property type="entry name" value="Wax_synthase_dom"/>
</dbReference>
<keyword evidence="5 9" id="KW-0812">Transmembrane</keyword>
<feature type="transmembrane region" description="Helical" evidence="9">
    <location>
        <begin position="120"/>
        <end position="140"/>
    </location>
</feature>
<evidence type="ECO:0000313" key="12">
    <source>
        <dbReference type="Proteomes" id="UP000825935"/>
    </source>
</evidence>
<feature type="transmembrane region" description="Helical" evidence="9">
    <location>
        <begin position="75"/>
        <end position="100"/>
    </location>
</feature>
<proteinExistence type="inferred from homology"/>
<evidence type="ECO:0000256" key="4">
    <source>
        <dbReference type="ARBA" id="ARBA00022679"/>
    </source>
</evidence>
<dbReference type="PANTHER" id="PTHR31595">
    <property type="entry name" value="LONG-CHAIN-ALCOHOL O-FATTY-ACYLTRANSFERASE 3-RELATED"/>
    <property type="match status" value="1"/>
</dbReference>
<dbReference type="InterPro" id="IPR044851">
    <property type="entry name" value="Wax_synthase"/>
</dbReference>
<dbReference type="EMBL" id="CM035416">
    <property type="protein sequence ID" value="KAH7425443.1"/>
    <property type="molecule type" value="Genomic_DNA"/>
</dbReference>
<reference evidence="11" key="1">
    <citation type="submission" date="2021-08" db="EMBL/GenBank/DDBJ databases">
        <title>WGS assembly of Ceratopteris richardii.</title>
        <authorList>
            <person name="Marchant D.B."/>
            <person name="Chen G."/>
            <person name="Jenkins J."/>
            <person name="Shu S."/>
            <person name="Leebens-Mack J."/>
            <person name="Grimwood J."/>
            <person name="Schmutz J."/>
            <person name="Soltis P."/>
            <person name="Soltis D."/>
            <person name="Chen Z.-H."/>
        </authorList>
    </citation>
    <scope>NUCLEOTIDE SEQUENCE</scope>
    <source>
        <strain evidence="11">Whitten #5841</strain>
        <tissue evidence="11">Leaf</tissue>
    </source>
</reference>
<dbReference type="OrthoDB" id="1077582at2759"/>
<keyword evidence="8" id="KW-0012">Acyltransferase</keyword>
<name>A0A8T2TUV4_CERRI</name>
<feature type="transmembrane region" description="Helical" evidence="9">
    <location>
        <begin position="283"/>
        <end position="304"/>
    </location>
</feature>
<evidence type="ECO:0000259" key="10">
    <source>
        <dbReference type="Pfam" id="PF13813"/>
    </source>
</evidence>
<comment type="pathway">
    <text evidence="2">Secondary metabolite biosynthesis.</text>
</comment>
<keyword evidence="4" id="KW-0808">Transferase</keyword>
<keyword evidence="7 9" id="KW-0472">Membrane</keyword>
<dbReference type="GO" id="GO:0008374">
    <property type="term" value="F:O-acyltransferase activity"/>
    <property type="evidence" value="ECO:0007669"/>
    <property type="project" value="InterPro"/>
</dbReference>
<dbReference type="Pfam" id="PF13813">
    <property type="entry name" value="MBOAT_2"/>
    <property type="match status" value="2"/>
</dbReference>
<feature type="transmembrane region" description="Helical" evidence="9">
    <location>
        <begin position="33"/>
        <end position="54"/>
    </location>
</feature>
<feature type="transmembrane region" description="Helical" evidence="9">
    <location>
        <begin position="311"/>
        <end position="331"/>
    </location>
</feature>
<comment type="subcellular location">
    <subcellularLocation>
        <location evidence="1">Membrane</location>
        <topology evidence="1">Multi-pass membrane protein</topology>
    </subcellularLocation>
</comment>
<evidence type="ECO:0000256" key="7">
    <source>
        <dbReference type="ARBA" id="ARBA00023136"/>
    </source>
</evidence>
<feature type="transmembrane region" description="Helical" evidence="9">
    <location>
        <begin position="343"/>
        <end position="362"/>
    </location>
</feature>
<gene>
    <name evidence="11" type="ORF">KP509_11G054100</name>
</gene>
<keyword evidence="12" id="KW-1185">Reference proteome</keyword>
<dbReference type="GO" id="GO:0006629">
    <property type="term" value="P:lipid metabolic process"/>
    <property type="evidence" value="ECO:0007669"/>
    <property type="project" value="InterPro"/>
</dbReference>
<evidence type="ECO:0000256" key="9">
    <source>
        <dbReference type="SAM" id="Phobius"/>
    </source>
</evidence>
<organism evidence="11 12">
    <name type="scientific">Ceratopteris richardii</name>
    <name type="common">Triangle waterfern</name>
    <dbReference type="NCBI Taxonomy" id="49495"/>
    <lineage>
        <taxon>Eukaryota</taxon>
        <taxon>Viridiplantae</taxon>
        <taxon>Streptophyta</taxon>
        <taxon>Embryophyta</taxon>
        <taxon>Tracheophyta</taxon>
        <taxon>Polypodiopsida</taxon>
        <taxon>Polypodiidae</taxon>
        <taxon>Polypodiales</taxon>
        <taxon>Pteridineae</taxon>
        <taxon>Pteridaceae</taxon>
        <taxon>Parkerioideae</taxon>
        <taxon>Ceratopteris</taxon>
    </lineage>
</organism>
<evidence type="ECO:0000256" key="5">
    <source>
        <dbReference type="ARBA" id="ARBA00022692"/>
    </source>
</evidence>
<accession>A0A8T2TUV4</accession>
<evidence type="ECO:0000256" key="2">
    <source>
        <dbReference type="ARBA" id="ARBA00005179"/>
    </source>
</evidence>
<dbReference type="Proteomes" id="UP000825935">
    <property type="component" value="Chromosome 11"/>
</dbReference>
<feature type="transmembrane region" description="Helical" evidence="9">
    <location>
        <begin position="12"/>
        <end position="27"/>
    </location>
</feature>
<dbReference type="EMBL" id="CM035416">
    <property type="protein sequence ID" value="KAH7425444.1"/>
    <property type="molecule type" value="Genomic_DNA"/>
</dbReference>